<protein>
    <submittedName>
        <fullName evidence="2">Uncharacterized protein</fullName>
    </submittedName>
</protein>
<gene>
    <name evidence="2" type="ORF">AN484_27355</name>
</gene>
<comment type="caution">
    <text evidence="2">The sequence shown here is derived from an EMBL/GenBank/DDBJ whole genome shotgun (WGS) entry which is preliminary data.</text>
</comment>
<evidence type="ECO:0000313" key="3">
    <source>
        <dbReference type="Proteomes" id="UP000092093"/>
    </source>
</evidence>
<proteinExistence type="predicted"/>
<reference evidence="2 3" key="1">
    <citation type="submission" date="2015-09" db="EMBL/GenBank/DDBJ databases">
        <title>Aphanizomenon flos-aquae WA102.</title>
        <authorList>
            <person name="Driscoll C."/>
        </authorList>
    </citation>
    <scope>NUCLEOTIDE SEQUENCE [LARGE SCALE GENOMIC DNA]</scope>
    <source>
        <strain evidence="2">WA102</strain>
    </source>
</reference>
<feature type="non-terminal residue" evidence="2">
    <location>
        <position position="80"/>
    </location>
</feature>
<dbReference type="EMBL" id="LJOW01000631">
    <property type="protein sequence ID" value="OBQ33210.1"/>
    <property type="molecule type" value="Genomic_DNA"/>
</dbReference>
<dbReference type="AlphaFoldDB" id="A0A1B7W839"/>
<evidence type="ECO:0000256" key="1">
    <source>
        <dbReference type="SAM" id="MobiDB-lite"/>
    </source>
</evidence>
<dbReference type="Proteomes" id="UP000092093">
    <property type="component" value="Unassembled WGS sequence"/>
</dbReference>
<organism evidence="2 3">
    <name type="scientific">Aphanizomenon flos-aquae WA102</name>
    <dbReference type="NCBI Taxonomy" id="1710896"/>
    <lineage>
        <taxon>Bacteria</taxon>
        <taxon>Bacillati</taxon>
        <taxon>Cyanobacteriota</taxon>
        <taxon>Cyanophyceae</taxon>
        <taxon>Nostocales</taxon>
        <taxon>Aphanizomenonaceae</taxon>
        <taxon>Aphanizomenon</taxon>
    </lineage>
</organism>
<accession>A0A1B7W839</accession>
<feature type="region of interest" description="Disordered" evidence="1">
    <location>
        <begin position="1"/>
        <end position="80"/>
    </location>
</feature>
<name>A0A1B7W839_APHFL</name>
<evidence type="ECO:0000313" key="2">
    <source>
        <dbReference type="EMBL" id="OBQ33210.1"/>
    </source>
</evidence>
<sequence length="80" mass="8157">MEVLLEDGAGAGTAARHEPAQRSPVGTGLGVGRAADRAHLRHPHPVPGGLHRPGRPGARQDAGPRPPRHPHLLPGDGDGG</sequence>